<name>A0AAD2CTM4_9STRA</name>
<evidence type="ECO:0000313" key="3">
    <source>
        <dbReference type="Proteomes" id="UP001295423"/>
    </source>
</evidence>
<feature type="compositionally biased region" description="Low complexity" evidence="1">
    <location>
        <begin position="96"/>
        <end position="105"/>
    </location>
</feature>
<evidence type="ECO:0000313" key="2">
    <source>
        <dbReference type="EMBL" id="CAJ1942782.1"/>
    </source>
</evidence>
<dbReference type="Proteomes" id="UP001295423">
    <property type="component" value="Unassembled WGS sequence"/>
</dbReference>
<organism evidence="2 3">
    <name type="scientific">Cylindrotheca closterium</name>
    <dbReference type="NCBI Taxonomy" id="2856"/>
    <lineage>
        <taxon>Eukaryota</taxon>
        <taxon>Sar</taxon>
        <taxon>Stramenopiles</taxon>
        <taxon>Ochrophyta</taxon>
        <taxon>Bacillariophyta</taxon>
        <taxon>Bacillariophyceae</taxon>
        <taxon>Bacillariophycidae</taxon>
        <taxon>Bacillariales</taxon>
        <taxon>Bacillariaceae</taxon>
        <taxon>Cylindrotheca</taxon>
    </lineage>
</organism>
<feature type="region of interest" description="Disordered" evidence="1">
    <location>
        <begin position="85"/>
        <end position="105"/>
    </location>
</feature>
<gene>
    <name evidence="2" type="ORF">CYCCA115_LOCUS8119</name>
</gene>
<dbReference type="AlphaFoldDB" id="A0AAD2CTM4"/>
<dbReference type="EMBL" id="CAKOGP040001112">
    <property type="protein sequence ID" value="CAJ1942782.1"/>
    <property type="molecule type" value="Genomic_DNA"/>
</dbReference>
<accession>A0AAD2CTM4</accession>
<protein>
    <submittedName>
        <fullName evidence="2">Uncharacterized protein</fullName>
    </submittedName>
</protein>
<feature type="region of interest" description="Disordered" evidence="1">
    <location>
        <begin position="314"/>
        <end position="334"/>
    </location>
</feature>
<comment type="caution">
    <text evidence="2">The sequence shown here is derived from an EMBL/GenBank/DDBJ whole genome shotgun (WGS) entry which is preliminary data.</text>
</comment>
<keyword evidence="3" id="KW-1185">Reference proteome</keyword>
<sequence>MMIIQFQNSLSAFHQISRAKHSLAWSLSVLIFSLLIATSSAGRSFQSSSDSASYITTIPHPALQFSEEEHASLDRRLGKGLVLRNDAKDNKLRPPSSSSSAAAAAVDIQPTQYDDRKSEWESRYTSLKSLRKVFGGNRNRLWGDLDPGSARRLYRFLMPRVLMELVKSGAQPEELAPLAYKARVAAKLYARERSTVPARLAATVYDGIRQFKRYGRFQAHGMTYEQIWDKYQQVVMNDSACRGDYDGLLTEKDLKSKISLKILERSCSTNENIDRKVLPPADSPPSGFLLRVSETLETDVRKLLDTVSQYRKRRRKSFGESGQNERRDMRDISF</sequence>
<reference evidence="2" key="1">
    <citation type="submission" date="2023-08" db="EMBL/GenBank/DDBJ databases">
        <authorList>
            <person name="Audoor S."/>
            <person name="Bilcke G."/>
        </authorList>
    </citation>
    <scope>NUCLEOTIDE SEQUENCE</scope>
</reference>
<proteinExistence type="predicted"/>
<feature type="compositionally biased region" description="Basic and acidic residues" evidence="1">
    <location>
        <begin position="323"/>
        <end position="334"/>
    </location>
</feature>
<evidence type="ECO:0000256" key="1">
    <source>
        <dbReference type="SAM" id="MobiDB-lite"/>
    </source>
</evidence>